<evidence type="ECO:0000313" key="3">
    <source>
        <dbReference type="Proteomes" id="UP000654075"/>
    </source>
</evidence>
<accession>A0A813DQ32</accession>
<protein>
    <submittedName>
        <fullName evidence="2">Uncharacterized protein</fullName>
    </submittedName>
</protein>
<name>A0A813DQ32_POLGL</name>
<evidence type="ECO:0000256" key="1">
    <source>
        <dbReference type="SAM" id="MobiDB-lite"/>
    </source>
</evidence>
<keyword evidence="3" id="KW-1185">Reference proteome</keyword>
<dbReference type="AlphaFoldDB" id="A0A813DQ32"/>
<sequence>IPSSGRPTAGLDALRGTSGAGAASEQMAAGQRPSKLPSRGGQSRASSSPASGSRHHSSGPVFPGSEGDCRSALRGYGERGSSSRFSSPLSHAGHMLLG</sequence>
<dbReference type="Proteomes" id="UP000654075">
    <property type="component" value="Unassembled WGS sequence"/>
</dbReference>
<evidence type="ECO:0000313" key="2">
    <source>
        <dbReference type="EMBL" id="CAE8590021.1"/>
    </source>
</evidence>
<proteinExistence type="predicted"/>
<comment type="caution">
    <text evidence="2">The sequence shown here is derived from an EMBL/GenBank/DDBJ whole genome shotgun (WGS) entry which is preliminary data.</text>
</comment>
<organism evidence="2 3">
    <name type="scientific">Polarella glacialis</name>
    <name type="common">Dinoflagellate</name>
    <dbReference type="NCBI Taxonomy" id="89957"/>
    <lineage>
        <taxon>Eukaryota</taxon>
        <taxon>Sar</taxon>
        <taxon>Alveolata</taxon>
        <taxon>Dinophyceae</taxon>
        <taxon>Suessiales</taxon>
        <taxon>Suessiaceae</taxon>
        <taxon>Polarella</taxon>
    </lineage>
</organism>
<gene>
    <name evidence="2" type="ORF">PGLA1383_LOCUS8748</name>
</gene>
<feature type="compositionally biased region" description="Low complexity" evidence="1">
    <location>
        <begin position="37"/>
        <end position="52"/>
    </location>
</feature>
<feature type="region of interest" description="Disordered" evidence="1">
    <location>
        <begin position="1"/>
        <end position="98"/>
    </location>
</feature>
<feature type="non-terminal residue" evidence="2">
    <location>
        <position position="98"/>
    </location>
</feature>
<dbReference type="EMBL" id="CAJNNV010004025">
    <property type="protein sequence ID" value="CAE8590021.1"/>
    <property type="molecule type" value="Genomic_DNA"/>
</dbReference>
<reference evidence="2" key="1">
    <citation type="submission" date="2021-02" db="EMBL/GenBank/DDBJ databases">
        <authorList>
            <person name="Dougan E. K."/>
            <person name="Rhodes N."/>
            <person name="Thang M."/>
            <person name="Chan C."/>
        </authorList>
    </citation>
    <scope>NUCLEOTIDE SEQUENCE</scope>
</reference>
<feature type="compositionally biased region" description="Low complexity" evidence="1">
    <location>
        <begin position="79"/>
        <end position="90"/>
    </location>
</feature>